<evidence type="ECO:0000313" key="3">
    <source>
        <dbReference type="Proteomes" id="UP001446205"/>
    </source>
</evidence>
<dbReference type="EMBL" id="JBBPCO010000009">
    <property type="protein sequence ID" value="MEK8090052.1"/>
    <property type="molecule type" value="Genomic_DNA"/>
</dbReference>
<reference evidence="2 3" key="1">
    <citation type="submission" date="2024-04" db="EMBL/GenBank/DDBJ databases">
        <authorList>
            <person name="Abashina T."/>
            <person name="Shaikin A."/>
        </authorList>
    </citation>
    <scope>NUCLEOTIDE SEQUENCE [LARGE SCALE GENOMIC DNA]</scope>
    <source>
        <strain evidence="2 3">AAFK</strain>
    </source>
</reference>
<dbReference type="RefSeq" id="WP_341371109.1">
    <property type="nucleotide sequence ID" value="NZ_JBBPCO010000009.1"/>
</dbReference>
<keyword evidence="3" id="KW-1185">Reference proteome</keyword>
<sequence>MYKLLLAFLLAVFVAPAQAAINVVATTSSMGMLARTVGGDAVKVTVLAPPDRDAHYLQAKPSMMLALRRADLLMAVGADLEIGWLPAALQSAGNPRVLPGKPGYFEAASQVSLIEKGEAADRARGDVHPMGNPHVYLDPQRMATIGKALAQRLSAVDPEQAATFQRNAQAFAGQVAAHLPQWRDKSRGVKGVVLNHKDGNYLMTLLGVPVLGYVEPLPGIPPSAQYLSSLVGRLKGRQGVILYTVFQPAQGPNFLAQRLGWKAFRLPLEPALDADAKAYFALIDQWVNAVAQAR</sequence>
<name>A0ABU9D942_9PROT</name>
<proteinExistence type="predicted"/>
<comment type="caution">
    <text evidence="2">The sequence shown here is derived from an EMBL/GenBank/DDBJ whole genome shotgun (WGS) entry which is preliminary data.</text>
</comment>
<dbReference type="Gene3D" id="3.40.50.1980">
    <property type="entry name" value="Nitrogenase molybdenum iron protein domain"/>
    <property type="match status" value="2"/>
</dbReference>
<evidence type="ECO:0000313" key="2">
    <source>
        <dbReference type="EMBL" id="MEK8090052.1"/>
    </source>
</evidence>
<gene>
    <name evidence="2" type="ORF">WOB96_09765</name>
</gene>
<dbReference type="InterPro" id="IPR006127">
    <property type="entry name" value="ZnuA-like"/>
</dbReference>
<dbReference type="PANTHER" id="PTHR42953">
    <property type="entry name" value="HIGH-AFFINITY ZINC UPTAKE SYSTEM PROTEIN ZNUA-RELATED"/>
    <property type="match status" value="1"/>
</dbReference>
<accession>A0ABU9D942</accession>
<keyword evidence="1" id="KW-0732">Signal</keyword>
<dbReference type="InterPro" id="IPR050492">
    <property type="entry name" value="Bact_metal-bind_prot9"/>
</dbReference>
<dbReference type="Pfam" id="PF01297">
    <property type="entry name" value="ZnuA"/>
    <property type="match status" value="1"/>
</dbReference>
<evidence type="ECO:0000256" key="1">
    <source>
        <dbReference type="SAM" id="SignalP"/>
    </source>
</evidence>
<feature type="signal peptide" evidence="1">
    <location>
        <begin position="1"/>
        <end position="19"/>
    </location>
</feature>
<protein>
    <submittedName>
        <fullName evidence="2">Zinc ABC transporter substrate-binding protein</fullName>
    </submittedName>
</protein>
<dbReference type="PANTHER" id="PTHR42953:SF2">
    <property type="entry name" value="ADHESION PROTEIN"/>
    <property type="match status" value="1"/>
</dbReference>
<dbReference type="SUPFAM" id="SSF53807">
    <property type="entry name" value="Helical backbone' metal receptor"/>
    <property type="match status" value="1"/>
</dbReference>
<organism evidence="2 3">
    <name type="scientific">Thermithiobacillus plumbiphilus</name>
    <dbReference type="NCBI Taxonomy" id="1729899"/>
    <lineage>
        <taxon>Bacteria</taxon>
        <taxon>Pseudomonadati</taxon>
        <taxon>Pseudomonadota</taxon>
        <taxon>Acidithiobacillia</taxon>
        <taxon>Acidithiobacillales</taxon>
        <taxon>Thermithiobacillaceae</taxon>
        <taxon>Thermithiobacillus</taxon>
    </lineage>
</organism>
<dbReference type="Proteomes" id="UP001446205">
    <property type="component" value="Unassembled WGS sequence"/>
</dbReference>
<feature type="chain" id="PRO_5046473915" evidence="1">
    <location>
        <begin position="20"/>
        <end position="294"/>
    </location>
</feature>